<organism evidence="1 2">
    <name type="scientific">Paramecium tetraurelia</name>
    <dbReference type="NCBI Taxonomy" id="5888"/>
    <lineage>
        <taxon>Eukaryota</taxon>
        <taxon>Sar</taxon>
        <taxon>Alveolata</taxon>
        <taxon>Ciliophora</taxon>
        <taxon>Intramacronucleata</taxon>
        <taxon>Oligohymenophorea</taxon>
        <taxon>Peniculida</taxon>
        <taxon>Parameciidae</taxon>
        <taxon>Paramecium</taxon>
    </lineage>
</organism>
<dbReference type="AlphaFoldDB" id="A0C7I0"/>
<evidence type="ECO:0000313" key="1">
    <source>
        <dbReference type="EMBL" id="CAK66747.1"/>
    </source>
</evidence>
<gene>
    <name evidence="1" type="ORF">GSPATT00035877001</name>
</gene>
<accession>A0C7I0</accession>
<dbReference type="HOGENOM" id="CLU_1477809_0_0_1"/>
<dbReference type="KEGG" id="ptm:GSPATT00035877001"/>
<evidence type="ECO:0000313" key="2">
    <source>
        <dbReference type="Proteomes" id="UP000000600"/>
    </source>
</evidence>
<sequence length="183" mass="21062">MDFKTRFQGRTSTMDKNGVIGIVSNTSKPINKNSEPQIITTNMNANQNPPSYYYQKFQRNAQKVLQSETDVDLTPSTRSEYPSYKFRKDFQKLNLDEYEIVAIPKKVLEGEKHSMTHSHVPIMNKGINNMASSLIGQSQQMIKTQNYSRYLKNVNPVQNSNTFIQAGYGALKQKQLYLQNLRK</sequence>
<name>A0C7I0_PARTE</name>
<dbReference type="RefSeq" id="XP_001434144.1">
    <property type="nucleotide sequence ID" value="XM_001434107.2"/>
</dbReference>
<protein>
    <submittedName>
        <fullName evidence="1">Uncharacterized protein</fullName>
    </submittedName>
</protein>
<dbReference type="Proteomes" id="UP000000600">
    <property type="component" value="Unassembled WGS sequence"/>
</dbReference>
<keyword evidence="2" id="KW-1185">Reference proteome</keyword>
<dbReference type="EMBL" id="CT868047">
    <property type="protein sequence ID" value="CAK66747.1"/>
    <property type="molecule type" value="Genomic_DNA"/>
</dbReference>
<dbReference type="OrthoDB" id="299883at2759"/>
<proteinExistence type="predicted"/>
<dbReference type="InParanoid" id="A0C7I0"/>
<reference evidence="1 2" key="1">
    <citation type="journal article" date="2006" name="Nature">
        <title>Global trends of whole-genome duplications revealed by the ciliate Paramecium tetraurelia.</title>
        <authorList>
            <consortium name="Genoscope"/>
            <person name="Aury J.-M."/>
            <person name="Jaillon O."/>
            <person name="Duret L."/>
            <person name="Noel B."/>
            <person name="Jubin C."/>
            <person name="Porcel B.M."/>
            <person name="Segurens B."/>
            <person name="Daubin V."/>
            <person name="Anthouard V."/>
            <person name="Aiach N."/>
            <person name="Arnaiz O."/>
            <person name="Billaut A."/>
            <person name="Beisson J."/>
            <person name="Blanc I."/>
            <person name="Bouhouche K."/>
            <person name="Camara F."/>
            <person name="Duharcourt S."/>
            <person name="Guigo R."/>
            <person name="Gogendeau D."/>
            <person name="Katinka M."/>
            <person name="Keller A.-M."/>
            <person name="Kissmehl R."/>
            <person name="Klotz C."/>
            <person name="Koll F."/>
            <person name="Le Moue A."/>
            <person name="Lepere C."/>
            <person name="Malinsky S."/>
            <person name="Nowacki M."/>
            <person name="Nowak J.K."/>
            <person name="Plattner H."/>
            <person name="Poulain J."/>
            <person name="Ruiz F."/>
            <person name="Serrano V."/>
            <person name="Zagulski M."/>
            <person name="Dessen P."/>
            <person name="Betermier M."/>
            <person name="Weissenbach J."/>
            <person name="Scarpelli C."/>
            <person name="Schachter V."/>
            <person name="Sperling L."/>
            <person name="Meyer E."/>
            <person name="Cohen J."/>
            <person name="Wincker P."/>
        </authorList>
    </citation>
    <scope>NUCLEOTIDE SEQUENCE [LARGE SCALE GENOMIC DNA]</scope>
    <source>
        <strain evidence="1 2">Stock d4-2</strain>
    </source>
</reference>
<dbReference type="OMA" id="QIITTNM"/>
<dbReference type="GeneID" id="5019929"/>